<keyword evidence="4" id="KW-1185">Reference proteome</keyword>
<dbReference type="Proteomes" id="UP000641932">
    <property type="component" value="Unassembled WGS sequence"/>
</dbReference>
<name>A0A917ZU58_9ACTN</name>
<dbReference type="PANTHER" id="PTHR11487">
    <property type="entry name" value="THIOESTERASE"/>
    <property type="match status" value="1"/>
</dbReference>
<dbReference type="RefSeq" id="WP_229698701.1">
    <property type="nucleotide sequence ID" value="NZ_BMMS01000022.1"/>
</dbReference>
<dbReference type="Gene3D" id="3.40.50.1820">
    <property type="entry name" value="alpha/beta hydrolase"/>
    <property type="match status" value="1"/>
</dbReference>
<organism evidence="3 4">
    <name type="scientific">Wenjunlia tyrosinilytica</name>
    <dbReference type="NCBI Taxonomy" id="1544741"/>
    <lineage>
        <taxon>Bacteria</taxon>
        <taxon>Bacillati</taxon>
        <taxon>Actinomycetota</taxon>
        <taxon>Actinomycetes</taxon>
        <taxon>Kitasatosporales</taxon>
        <taxon>Streptomycetaceae</taxon>
        <taxon>Wenjunlia</taxon>
    </lineage>
</organism>
<dbReference type="InterPro" id="IPR001031">
    <property type="entry name" value="Thioesterase"/>
</dbReference>
<proteinExistence type="inferred from homology"/>
<protein>
    <submittedName>
        <fullName evidence="3">Thioesterase</fullName>
    </submittedName>
</protein>
<accession>A0A917ZU58</accession>
<comment type="caution">
    <text evidence="3">The sequence shown here is derived from an EMBL/GenBank/DDBJ whole genome shotgun (WGS) entry which is preliminary data.</text>
</comment>
<gene>
    <name evidence="3" type="ORF">GCM10012280_48540</name>
</gene>
<dbReference type="InterPro" id="IPR012223">
    <property type="entry name" value="TEII"/>
</dbReference>
<reference evidence="3" key="2">
    <citation type="submission" date="2020-09" db="EMBL/GenBank/DDBJ databases">
        <authorList>
            <person name="Sun Q."/>
            <person name="Zhou Y."/>
        </authorList>
    </citation>
    <scope>NUCLEOTIDE SEQUENCE</scope>
    <source>
        <strain evidence="3">CGMCC 4.7201</strain>
    </source>
</reference>
<evidence type="ECO:0000313" key="3">
    <source>
        <dbReference type="EMBL" id="GGO94215.1"/>
    </source>
</evidence>
<comment type="similarity">
    <text evidence="1">Belongs to the thioesterase family.</text>
</comment>
<feature type="domain" description="Thioesterase" evidence="2">
    <location>
        <begin position="23"/>
        <end position="183"/>
    </location>
</feature>
<reference evidence="3" key="1">
    <citation type="journal article" date="2014" name="Int. J. Syst. Evol. Microbiol.">
        <title>Complete genome sequence of Corynebacterium casei LMG S-19264T (=DSM 44701T), isolated from a smear-ripened cheese.</title>
        <authorList>
            <consortium name="US DOE Joint Genome Institute (JGI-PGF)"/>
            <person name="Walter F."/>
            <person name="Albersmeier A."/>
            <person name="Kalinowski J."/>
            <person name="Ruckert C."/>
        </authorList>
    </citation>
    <scope>NUCLEOTIDE SEQUENCE</scope>
    <source>
        <strain evidence="3">CGMCC 4.7201</strain>
    </source>
</reference>
<dbReference type="EMBL" id="BMMS01000022">
    <property type="protein sequence ID" value="GGO94215.1"/>
    <property type="molecule type" value="Genomic_DNA"/>
</dbReference>
<evidence type="ECO:0000259" key="2">
    <source>
        <dbReference type="Pfam" id="PF00975"/>
    </source>
</evidence>
<dbReference type="Pfam" id="PF00975">
    <property type="entry name" value="Thioesterase"/>
    <property type="match status" value="1"/>
</dbReference>
<dbReference type="InterPro" id="IPR029058">
    <property type="entry name" value="AB_hydrolase_fold"/>
</dbReference>
<dbReference type="SUPFAM" id="SSF53474">
    <property type="entry name" value="alpha/beta-Hydrolases"/>
    <property type="match status" value="1"/>
</dbReference>
<dbReference type="AlphaFoldDB" id="A0A917ZU58"/>
<sequence>MRTTPQTGKWLLRKPPQDSTSLLFCFPYAGVGASSYRDWPPTLAGGTAVCALQPPGRENRFREPGHPDHGAFARDLVDFLTPLLERPFAFAGHCGAVPFALETILTLEDRGLPLPRRLFASSWGAPHRGLYGELNFVDLDTADLVHEVRQRYLLTGQGEPPPELAEIAARVLKEDLVVQRPYRYDAGRRLPCPVTVVSWSDDDVVPAATVPPGWEECAPVRFEHLEGKHLDFLSCPQSLKDVIAADFPA</sequence>
<dbReference type="PANTHER" id="PTHR11487:SF0">
    <property type="entry name" value="S-ACYL FATTY ACID SYNTHASE THIOESTERASE, MEDIUM CHAIN"/>
    <property type="match status" value="1"/>
</dbReference>
<dbReference type="GO" id="GO:0008610">
    <property type="term" value="P:lipid biosynthetic process"/>
    <property type="evidence" value="ECO:0007669"/>
    <property type="project" value="TreeGrafter"/>
</dbReference>
<evidence type="ECO:0000313" key="4">
    <source>
        <dbReference type="Proteomes" id="UP000641932"/>
    </source>
</evidence>
<evidence type="ECO:0000256" key="1">
    <source>
        <dbReference type="ARBA" id="ARBA00007169"/>
    </source>
</evidence>